<feature type="transmembrane region" description="Helical" evidence="1">
    <location>
        <begin position="307"/>
        <end position="325"/>
    </location>
</feature>
<feature type="transmembrane region" description="Helical" evidence="1">
    <location>
        <begin position="266"/>
        <end position="287"/>
    </location>
</feature>
<keyword evidence="1" id="KW-0812">Transmembrane</keyword>
<evidence type="ECO:0000313" key="2">
    <source>
        <dbReference type="EMBL" id="DAD89990.1"/>
    </source>
</evidence>
<name>A0A8S5N5U3_9CAUD</name>
<accession>A0A8S5N5U3</accession>
<sequence length="466" mass="48925">MSKTAFLSIKILADAKNASQELDETHGKLGKLEAGAQKAAAGLSVASAGVVAMGKQAFDSASALQQSTGAVEAIFKGQGDQIKALADKAHQAVGLSKNSYQELASIMGAQLKNMGVSQTELIGTTDGLIKKGADLAATFGGTTSDAVNALSSLLKGETDPIERYGISIKEANIKAELAAMGLDKLEGEAAKTARTQAIMNLLTQQSADATGAFAREADTAAGQQERAKAAWENAKATLGEALLPVVSDAAQRFAGLAQWIGEHPRLFQAAAVAIISLTGAAHGIIGAVKAWQAAQILLNLAMKANPIGLVVTAVGALTAGFILAYEKVDWFRNGVDKCVRFCVDGFKSVGKGIQWVIDKIKEAWDWVTSFGDKVNPISMLTASAPPPTLKGVPPAAAKLFGTPTPGITAQLRSPFAQVNAFGRLSATVQPVITNNYYITVNDAVDPISTGRYLEKLLRDYQERQRW</sequence>
<keyword evidence="1" id="KW-1133">Transmembrane helix</keyword>
<keyword evidence="1" id="KW-0472">Membrane</keyword>
<proteinExistence type="predicted"/>
<protein>
    <submittedName>
        <fullName evidence="2">Tail tape measure</fullName>
    </submittedName>
</protein>
<evidence type="ECO:0000256" key="1">
    <source>
        <dbReference type="SAM" id="Phobius"/>
    </source>
</evidence>
<dbReference type="EMBL" id="BK015075">
    <property type="protein sequence ID" value="DAD89990.1"/>
    <property type="molecule type" value="Genomic_DNA"/>
</dbReference>
<reference evidence="2" key="1">
    <citation type="journal article" date="2021" name="Proc. Natl. Acad. Sci. U.S.A.">
        <title>A Catalog of Tens of Thousands of Viruses from Human Metagenomes Reveals Hidden Associations with Chronic Diseases.</title>
        <authorList>
            <person name="Tisza M.J."/>
            <person name="Buck C.B."/>
        </authorList>
    </citation>
    <scope>NUCLEOTIDE SEQUENCE</scope>
    <source>
        <strain evidence="2">CtCCv12</strain>
    </source>
</reference>
<organism evidence="2">
    <name type="scientific">Siphoviridae sp. ctCCv12</name>
    <dbReference type="NCBI Taxonomy" id="2826191"/>
    <lineage>
        <taxon>Viruses</taxon>
        <taxon>Duplodnaviria</taxon>
        <taxon>Heunggongvirae</taxon>
        <taxon>Uroviricota</taxon>
        <taxon>Caudoviricetes</taxon>
    </lineage>
</organism>